<comment type="caution">
    <text evidence="1">The sequence shown here is derived from an EMBL/GenBank/DDBJ whole genome shotgun (WGS) entry which is preliminary data.</text>
</comment>
<evidence type="ECO:0000313" key="1">
    <source>
        <dbReference type="EMBL" id="PKF34802.1"/>
    </source>
</evidence>
<protein>
    <submittedName>
        <fullName evidence="1">Uncharacterized protein</fullName>
    </submittedName>
</protein>
<dbReference type="Proteomes" id="UP000233553">
    <property type="component" value="Unassembled WGS sequence"/>
</dbReference>
<evidence type="ECO:0000313" key="2">
    <source>
        <dbReference type="Proteomes" id="UP000233553"/>
    </source>
</evidence>
<name>A0A2N0WH97_9GAMM</name>
<sequence length="77" mass="8963">MAKHYMLKEVNASSERGDKIIVEQIYEKGLAPESDNNKVSLWSPIFKVVIRDMVIQLNDDLTFTHLRSGKVFRIHDF</sequence>
<proteinExistence type="predicted"/>
<gene>
    <name evidence="1" type="ORF">CW311_06450</name>
</gene>
<dbReference type="AlphaFoldDB" id="A0A2N0WH97"/>
<reference evidence="1 2" key="1">
    <citation type="submission" date="2017-12" db="EMBL/GenBank/DDBJ databases">
        <title>Draft Genome sequences of multiple microbial strains isolated from spacecraft associated surfaces.</title>
        <authorList>
            <person name="Seuylemezian A."/>
            <person name="Vaishampayan P."/>
            <person name="Venkateswaran K."/>
        </authorList>
    </citation>
    <scope>NUCLEOTIDE SEQUENCE [LARGE SCALE GENOMIC DNA]</scope>
    <source>
        <strain evidence="1 2">2P01AA</strain>
    </source>
</reference>
<dbReference type="EMBL" id="PISJ01000010">
    <property type="protein sequence ID" value="PKF34802.1"/>
    <property type="molecule type" value="Genomic_DNA"/>
</dbReference>
<organism evidence="1 2">
    <name type="scientific">Acinetobacter proteolyticus</name>
    <dbReference type="NCBI Taxonomy" id="1776741"/>
    <lineage>
        <taxon>Bacteria</taxon>
        <taxon>Pseudomonadati</taxon>
        <taxon>Pseudomonadota</taxon>
        <taxon>Gammaproteobacteria</taxon>
        <taxon>Moraxellales</taxon>
        <taxon>Moraxellaceae</taxon>
        <taxon>Acinetobacter</taxon>
    </lineage>
</organism>
<dbReference type="RefSeq" id="WP_101236003.1">
    <property type="nucleotide sequence ID" value="NZ_PISJ01000010.1"/>
</dbReference>
<accession>A0A2N0WH97</accession>